<keyword evidence="3" id="KW-1185">Reference proteome</keyword>
<feature type="region of interest" description="Disordered" evidence="1">
    <location>
        <begin position="1"/>
        <end position="28"/>
    </location>
</feature>
<sequence length="115" mass="13679">MEKAKKPFTDNSITELRESSNTKTNKDPSFYLQNLRRTEATKTGNCLLGFFFFQCGEFKDEREDMMFDERLLRTRSTKEMSWGRVKSCWLFVLELKLTCLLIKLEHNDGINFEIF</sequence>
<evidence type="ECO:0000313" key="2">
    <source>
        <dbReference type="EMBL" id="TYG59836.1"/>
    </source>
</evidence>
<protein>
    <submittedName>
        <fullName evidence="2">Uncharacterized protein</fullName>
    </submittedName>
</protein>
<accession>A0A5D2BW91</accession>
<evidence type="ECO:0000256" key="1">
    <source>
        <dbReference type="SAM" id="MobiDB-lite"/>
    </source>
</evidence>
<dbReference type="AlphaFoldDB" id="A0A5D2BW91"/>
<feature type="compositionally biased region" description="Basic and acidic residues" evidence="1">
    <location>
        <begin position="15"/>
        <end position="26"/>
    </location>
</feature>
<proteinExistence type="predicted"/>
<gene>
    <name evidence="2" type="ORF">ES288_D07G018600v1</name>
</gene>
<dbReference type="EMBL" id="CM017707">
    <property type="protein sequence ID" value="TYG59836.1"/>
    <property type="molecule type" value="Genomic_DNA"/>
</dbReference>
<name>A0A5D2BW91_GOSDA</name>
<dbReference type="Proteomes" id="UP000323506">
    <property type="component" value="Chromosome D07"/>
</dbReference>
<organism evidence="2 3">
    <name type="scientific">Gossypium darwinii</name>
    <name type="common">Darwin's cotton</name>
    <name type="synonym">Gossypium barbadense var. darwinii</name>
    <dbReference type="NCBI Taxonomy" id="34276"/>
    <lineage>
        <taxon>Eukaryota</taxon>
        <taxon>Viridiplantae</taxon>
        <taxon>Streptophyta</taxon>
        <taxon>Embryophyta</taxon>
        <taxon>Tracheophyta</taxon>
        <taxon>Spermatophyta</taxon>
        <taxon>Magnoliopsida</taxon>
        <taxon>eudicotyledons</taxon>
        <taxon>Gunneridae</taxon>
        <taxon>Pentapetalae</taxon>
        <taxon>rosids</taxon>
        <taxon>malvids</taxon>
        <taxon>Malvales</taxon>
        <taxon>Malvaceae</taxon>
        <taxon>Malvoideae</taxon>
        <taxon>Gossypium</taxon>
    </lineage>
</organism>
<reference evidence="2 3" key="1">
    <citation type="submission" date="2019-06" db="EMBL/GenBank/DDBJ databases">
        <title>WGS assembly of Gossypium darwinii.</title>
        <authorList>
            <person name="Chen Z.J."/>
            <person name="Sreedasyam A."/>
            <person name="Ando A."/>
            <person name="Song Q."/>
            <person name="De L."/>
            <person name="Hulse-Kemp A."/>
            <person name="Ding M."/>
            <person name="Ye W."/>
            <person name="Kirkbride R."/>
            <person name="Jenkins J."/>
            <person name="Plott C."/>
            <person name="Lovell J."/>
            <person name="Lin Y.-M."/>
            <person name="Vaughn R."/>
            <person name="Liu B."/>
            <person name="Li W."/>
            <person name="Simpson S."/>
            <person name="Scheffler B."/>
            <person name="Saski C."/>
            <person name="Grover C."/>
            <person name="Hu G."/>
            <person name="Conover J."/>
            <person name="Carlson J."/>
            <person name="Shu S."/>
            <person name="Boston L."/>
            <person name="Williams M."/>
            <person name="Peterson D."/>
            <person name="Mcgee K."/>
            <person name="Jones D."/>
            <person name="Wendel J."/>
            <person name="Stelly D."/>
            <person name="Grimwood J."/>
            <person name="Schmutz J."/>
        </authorList>
    </citation>
    <scope>NUCLEOTIDE SEQUENCE [LARGE SCALE GENOMIC DNA]</scope>
    <source>
        <strain evidence="2">1808015.09</strain>
    </source>
</reference>
<evidence type="ECO:0000313" key="3">
    <source>
        <dbReference type="Proteomes" id="UP000323506"/>
    </source>
</evidence>